<evidence type="ECO:0000313" key="2">
    <source>
        <dbReference type="EMBL" id="KAG2536214.1"/>
    </source>
</evidence>
<feature type="chain" id="PRO_5035814051" description="Bifunctional inhibitor/plant lipid transfer protein/seed storage helical domain-containing protein" evidence="1">
    <location>
        <begin position="22"/>
        <end position="120"/>
    </location>
</feature>
<comment type="caution">
    <text evidence="2">The sequence shown here is derived from an EMBL/GenBank/DDBJ whole genome shotgun (WGS) entry which is preliminary data.</text>
</comment>
<sequence length="120" mass="12952">MERSCRQLVLFFLFLAASSSATVLEPGTSQYCAPSWLADMAPDCVGGLEKPRLPCCMMVMATVGMGFDDEVPCICPVVREPAFLATGLNIYDIFSLYPVCQGVLPVGPDTPDPCKGQPRE</sequence>
<gene>
    <name evidence="2" type="ORF">PVAP13_9NG172800</name>
</gene>
<dbReference type="Proteomes" id="UP000823388">
    <property type="component" value="Chromosome 9N"/>
</dbReference>
<organism evidence="2 3">
    <name type="scientific">Panicum virgatum</name>
    <name type="common">Blackwell switchgrass</name>
    <dbReference type="NCBI Taxonomy" id="38727"/>
    <lineage>
        <taxon>Eukaryota</taxon>
        <taxon>Viridiplantae</taxon>
        <taxon>Streptophyta</taxon>
        <taxon>Embryophyta</taxon>
        <taxon>Tracheophyta</taxon>
        <taxon>Spermatophyta</taxon>
        <taxon>Magnoliopsida</taxon>
        <taxon>Liliopsida</taxon>
        <taxon>Poales</taxon>
        <taxon>Poaceae</taxon>
        <taxon>PACMAD clade</taxon>
        <taxon>Panicoideae</taxon>
        <taxon>Panicodae</taxon>
        <taxon>Paniceae</taxon>
        <taxon>Panicinae</taxon>
        <taxon>Panicum</taxon>
        <taxon>Panicum sect. Hiantes</taxon>
    </lineage>
</organism>
<dbReference type="AlphaFoldDB" id="A0A8T0MM36"/>
<feature type="signal peptide" evidence="1">
    <location>
        <begin position="1"/>
        <end position="21"/>
    </location>
</feature>
<keyword evidence="1" id="KW-0732">Signal</keyword>
<accession>A0A8T0MM36</accession>
<evidence type="ECO:0000313" key="3">
    <source>
        <dbReference type="Proteomes" id="UP000823388"/>
    </source>
</evidence>
<keyword evidence="3" id="KW-1185">Reference proteome</keyword>
<proteinExistence type="predicted"/>
<evidence type="ECO:0000256" key="1">
    <source>
        <dbReference type="SAM" id="SignalP"/>
    </source>
</evidence>
<name>A0A8T0MM36_PANVG</name>
<evidence type="ECO:0008006" key="4">
    <source>
        <dbReference type="Google" id="ProtNLM"/>
    </source>
</evidence>
<protein>
    <recommendedName>
        <fullName evidence="4">Bifunctional inhibitor/plant lipid transfer protein/seed storage helical domain-containing protein</fullName>
    </recommendedName>
</protein>
<dbReference type="EMBL" id="CM029054">
    <property type="protein sequence ID" value="KAG2536214.1"/>
    <property type="molecule type" value="Genomic_DNA"/>
</dbReference>
<reference evidence="2" key="1">
    <citation type="submission" date="2020-05" db="EMBL/GenBank/DDBJ databases">
        <title>WGS assembly of Panicum virgatum.</title>
        <authorList>
            <person name="Lovell J.T."/>
            <person name="Jenkins J."/>
            <person name="Shu S."/>
            <person name="Juenger T.E."/>
            <person name="Schmutz J."/>
        </authorList>
    </citation>
    <scope>NUCLEOTIDE SEQUENCE</scope>
    <source>
        <strain evidence="2">AP13</strain>
    </source>
</reference>